<feature type="region of interest" description="Disordered" evidence="1">
    <location>
        <begin position="1"/>
        <end position="29"/>
    </location>
</feature>
<evidence type="ECO:0000313" key="3">
    <source>
        <dbReference type="Proteomes" id="UP000020681"/>
    </source>
</evidence>
<protein>
    <submittedName>
        <fullName evidence="2">Virulence factor mvin family protein</fullName>
    </submittedName>
</protein>
<organism evidence="2 3">
    <name type="scientific">Mycobacterium ulcerans str. Harvey</name>
    <dbReference type="NCBI Taxonomy" id="1299332"/>
    <lineage>
        <taxon>Bacteria</taxon>
        <taxon>Bacillati</taxon>
        <taxon>Actinomycetota</taxon>
        <taxon>Actinomycetes</taxon>
        <taxon>Mycobacteriales</taxon>
        <taxon>Mycobacteriaceae</taxon>
        <taxon>Mycobacterium</taxon>
        <taxon>Mycobacterium ulcerans group</taxon>
    </lineage>
</organism>
<evidence type="ECO:0000313" key="2">
    <source>
        <dbReference type="EMBL" id="EUA90100.1"/>
    </source>
</evidence>
<sequence>MKAQQATVFSPGGTPDHPGQAGLAIDGDPNSAWPTDTYVDATPFPAFKQGVGLILRLAKPTVLSEVTIDVPSTGTEVQIRAAGSATPASLSDTTALTPNVALHPGTTASGWTARRKRPMCWCGSASWAQPRGRAVTRSPTSRCAHANPALSPMADPPWLSRR</sequence>
<dbReference type="Proteomes" id="UP000020681">
    <property type="component" value="Unassembled WGS sequence"/>
</dbReference>
<evidence type="ECO:0000256" key="1">
    <source>
        <dbReference type="SAM" id="MobiDB-lite"/>
    </source>
</evidence>
<feature type="region of interest" description="Disordered" evidence="1">
    <location>
        <begin position="132"/>
        <end position="162"/>
    </location>
</feature>
<name>A0ABP3AID1_MYCUL</name>
<reference evidence="2 3" key="1">
    <citation type="submission" date="2014-01" db="EMBL/GenBank/DDBJ databases">
        <authorList>
            <person name="Dobos K."/>
            <person name="Lenaerts A."/>
            <person name="Ordway D."/>
            <person name="DeGroote M.A."/>
            <person name="Parker T."/>
            <person name="Sizemore C."/>
            <person name="Tallon L.J."/>
            <person name="Sadzewicz L.K."/>
            <person name="Sengamalay N."/>
            <person name="Fraser C.M."/>
            <person name="Hine E."/>
            <person name="Shefchek K.A."/>
            <person name="Das S.P."/>
            <person name="Tettelin H."/>
        </authorList>
    </citation>
    <scope>NUCLEOTIDE SEQUENCE [LARGE SCALE GENOMIC DNA]</scope>
    <source>
        <strain evidence="2 3">Harvey</strain>
    </source>
</reference>
<keyword evidence="3" id="KW-1185">Reference proteome</keyword>
<gene>
    <name evidence="2" type="ORF">I551_3434</name>
</gene>
<accession>A0ABP3AID1</accession>
<dbReference type="EMBL" id="JAOL01000110">
    <property type="protein sequence ID" value="EUA90100.1"/>
    <property type="molecule type" value="Genomic_DNA"/>
</dbReference>
<proteinExistence type="predicted"/>
<comment type="caution">
    <text evidence="2">The sequence shown here is derived from an EMBL/GenBank/DDBJ whole genome shotgun (WGS) entry which is preliminary data.</text>
</comment>